<dbReference type="PANTHER" id="PTHR32063">
    <property type="match status" value="1"/>
</dbReference>
<evidence type="ECO:0000313" key="2">
    <source>
        <dbReference type="EMBL" id="SFP96621.1"/>
    </source>
</evidence>
<feature type="transmembrane region" description="Helical" evidence="1">
    <location>
        <begin position="481"/>
        <end position="499"/>
    </location>
</feature>
<dbReference type="Gene3D" id="3.30.70.1440">
    <property type="entry name" value="Multidrug efflux transporter AcrB pore domain"/>
    <property type="match status" value="1"/>
</dbReference>
<feature type="transmembrane region" description="Helical" evidence="1">
    <location>
        <begin position="379"/>
        <end position="399"/>
    </location>
</feature>
<dbReference type="AlphaFoldDB" id="A0A1I5UMS7"/>
<keyword evidence="1" id="KW-0812">Transmembrane</keyword>
<dbReference type="PRINTS" id="PR00702">
    <property type="entry name" value="ACRIFLAVINRP"/>
</dbReference>
<dbReference type="GO" id="GO:0042910">
    <property type="term" value="F:xenobiotic transmembrane transporter activity"/>
    <property type="evidence" value="ECO:0007669"/>
    <property type="project" value="TreeGrafter"/>
</dbReference>
<dbReference type="SUPFAM" id="SSF82693">
    <property type="entry name" value="Multidrug efflux transporter AcrB pore domain, PN1, PN2, PC1 and PC2 subdomains"/>
    <property type="match status" value="3"/>
</dbReference>
<protein>
    <submittedName>
        <fullName evidence="2">Multidrug efflux pump subunit AcrB</fullName>
    </submittedName>
</protein>
<dbReference type="InterPro" id="IPR027463">
    <property type="entry name" value="AcrB_DN_DC_subdom"/>
</dbReference>
<keyword evidence="1" id="KW-1133">Transmembrane helix</keyword>
<dbReference type="Pfam" id="PF00873">
    <property type="entry name" value="ACR_tran"/>
    <property type="match status" value="1"/>
</dbReference>
<dbReference type="PANTHER" id="PTHR32063:SF18">
    <property type="entry name" value="CATION EFFLUX SYSTEM PROTEIN"/>
    <property type="match status" value="1"/>
</dbReference>
<accession>A0A1I5UMS7</accession>
<dbReference type="Gene3D" id="3.30.70.1430">
    <property type="entry name" value="Multidrug efflux transporter AcrB pore domain"/>
    <property type="match status" value="2"/>
</dbReference>
<evidence type="ECO:0000313" key="3">
    <source>
        <dbReference type="Proteomes" id="UP000199586"/>
    </source>
</evidence>
<proteinExistence type="predicted"/>
<feature type="transmembrane region" description="Helical" evidence="1">
    <location>
        <begin position="450"/>
        <end position="469"/>
    </location>
</feature>
<dbReference type="Gene3D" id="1.20.1640.10">
    <property type="entry name" value="Multidrug efflux transporter AcrB transmembrane domain"/>
    <property type="match status" value="2"/>
</dbReference>
<feature type="transmembrane region" description="Helical" evidence="1">
    <location>
        <begin position="405"/>
        <end position="429"/>
    </location>
</feature>
<gene>
    <name evidence="2" type="ORF">SAMN04488241_11314</name>
</gene>
<dbReference type="EMBL" id="FOXP01000013">
    <property type="protein sequence ID" value="SFP96621.1"/>
    <property type="molecule type" value="Genomic_DNA"/>
</dbReference>
<keyword evidence="1" id="KW-0472">Membrane</keyword>
<feature type="transmembrane region" description="Helical" evidence="1">
    <location>
        <begin position="1004"/>
        <end position="1027"/>
    </location>
</feature>
<sequence>MSDRAEDTNHGGADAKPGRFNLSALAVRERSVTLFFLIAIIVAGVVAFTKLGRAEDPSFTIKVMTIVTAWPGATAQEMQDQVAEPLEKRMQELRWYDRSETFTRPGLAFTTLTLKDTTPPAEVEGQFYQTRKKMSDEAPRLPRGVVGPFVNDEYADVTFALYALKAKGEPQRLLVREAERLRQRLLHVPGVNKINIVGERPERIYVEFAEERLATLGVSPRAIFDALTRQNLITPAGSIETKGQQVAIRLDGAFDDLSKVRDVPVVVGEKTFRLSEIARVERGYEDPASFIVRHQGEPALMLGVVMRDGWNGLELGKALKAEVDAISGELPTGMTLASVTDQSVNIRESVDQFMHTFLEALIIVMVVSLISLGWRVGIVVAAAVPLTLAVVLVVMWATGRALDRITLGALILALGLLVDDAIIAIEMMVVKMEEGYDRIRASAYAWSHTAAPMLAGTLVTVIGLMPVGFAQSTAGEYAGNIFWVVGFALIASWFVAVIFTPYMGVKLLPDIEPVEGGHAAIYQTPRYQKVRGFVAWAVRRKVAVTLAVLCLFLLSGAGMALVKKQFFPASDRPEVLVEVQMPKGTAIAQTGEAAKQVETWLRKQPEARTVSTYIGQGAPRFFLSLSPELPDPSFAKIIVLTPDQDAREALSLRLRRAASDGLAPAARIRATKLTFGPYSPFPVAFRVSGPDLAKVRDIATGAQAVMQADPSMRTVNADWGDRAPALHFVLDQDRLRALGLTSGDVADQLQFLLTGVTVSQAREDIRTVDVVARSAGNDRLDPARIGDYVLTGAQGQRVPVSQLGILEVRMEDPILQRRDRLPTITVRGDIADGLQPPDVSTAMLDKLQPLIRQLPTGYRIDIAGSIEESGKANEALAPIFPIMIVLMMIVIILQVRSLSAMAIVLLTAPLGLVGVVPTLLLTGQPFGFNAILGLIALAGILMRNTLILIGQIHDHERDGMNPYDAVVEATVQRSRPVILTALAAVLAFVPLISSVFWGSMAVTLIGGTLGGTILTLLFLPALYALWFRIKAPTDKERPEDPALTPAHA</sequence>
<keyword evidence="3" id="KW-1185">Reference proteome</keyword>
<dbReference type="InterPro" id="IPR001036">
    <property type="entry name" value="Acrflvin-R"/>
</dbReference>
<dbReference type="GO" id="GO:0005886">
    <property type="term" value="C:plasma membrane"/>
    <property type="evidence" value="ECO:0007669"/>
    <property type="project" value="TreeGrafter"/>
</dbReference>
<dbReference type="SUPFAM" id="SSF82866">
    <property type="entry name" value="Multidrug efflux transporter AcrB transmembrane domain"/>
    <property type="match status" value="2"/>
</dbReference>
<feature type="transmembrane region" description="Helical" evidence="1">
    <location>
        <begin position="353"/>
        <end position="372"/>
    </location>
</feature>
<feature type="transmembrane region" description="Helical" evidence="1">
    <location>
        <begin position="32"/>
        <end position="52"/>
    </location>
</feature>
<feature type="transmembrane region" description="Helical" evidence="1">
    <location>
        <begin position="875"/>
        <end position="893"/>
    </location>
</feature>
<dbReference type="Gene3D" id="3.30.2090.10">
    <property type="entry name" value="Multidrug efflux transporter AcrB TolC docking domain, DN and DC subdomains"/>
    <property type="match status" value="2"/>
</dbReference>
<dbReference type="Gene3D" id="3.30.70.1320">
    <property type="entry name" value="Multidrug efflux transporter AcrB pore domain like"/>
    <property type="match status" value="1"/>
</dbReference>
<dbReference type="Proteomes" id="UP000199586">
    <property type="component" value="Unassembled WGS sequence"/>
</dbReference>
<dbReference type="RefSeq" id="WP_093334404.1">
    <property type="nucleotide sequence ID" value="NZ_FOXP01000013.1"/>
</dbReference>
<evidence type="ECO:0000256" key="1">
    <source>
        <dbReference type="SAM" id="Phobius"/>
    </source>
</evidence>
<reference evidence="2 3" key="1">
    <citation type="submission" date="2016-10" db="EMBL/GenBank/DDBJ databases">
        <authorList>
            <person name="de Groot N.N."/>
        </authorList>
    </citation>
    <scope>NUCLEOTIDE SEQUENCE [LARGE SCALE GENOMIC DNA]</scope>
    <source>
        <strain evidence="2 3">CGMCC 1.9113</strain>
    </source>
</reference>
<name>A0A1I5UMS7_9SPHN</name>
<feature type="transmembrane region" description="Helical" evidence="1">
    <location>
        <begin position="900"/>
        <end position="920"/>
    </location>
</feature>
<organism evidence="2 3">
    <name type="scientific">Sphingomonas rubra</name>
    <dbReference type="NCBI Taxonomy" id="634430"/>
    <lineage>
        <taxon>Bacteria</taxon>
        <taxon>Pseudomonadati</taxon>
        <taxon>Pseudomonadota</taxon>
        <taxon>Alphaproteobacteria</taxon>
        <taxon>Sphingomonadales</taxon>
        <taxon>Sphingomonadaceae</taxon>
        <taxon>Sphingomonas</taxon>
    </lineage>
</organism>
<dbReference type="OrthoDB" id="9798415at2"/>
<feature type="transmembrane region" description="Helical" evidence="1">
    <location>
        <begin position="542"/>
        <end position="562"/>
    </location>
</feature>
<feature type="transmembrane region" description="Helical" evidence="1">
    <location>
        <begin position="977"/>
        <end position="998"/>
    </location>
</feature>
<dbReference type="SUPFAM" id="SSF82714">
    <property type="entry name" value="Multidrug efflux transporter AcrB TolC docking domain, DN and DC subdomains"/>
    <property type="match status" value="2"/>
</dbReference>
<feature type="transmembrane region" description="Helical" evidence="1">
    <location>
        <begin position="926"/>
        <end position="950"/>
    </location>
</feature>
<dbReference type="STRING" id="634430.SAMN04488241_11314"/>